<evidence type="ECO:0000313" key="4">
    <source>
        <dbReference type="EMBL" id="VBB05306.1"/>
    </source>
</evidence>
<dbReference type="EMBL" id="UPPP01000054">
    <property type="protein sequence ID" value="VBB05306.1"/>
    <property type="molecule type" value="Genomic_DNA"/>
</dbReference>
<dbReference type="SUPFAM" id="SSF53720">
    <property type="entry name" value="ALDH-like"/>
    <property type="match status" value="1"/>
</dbReference>
<evidence type="ECO:0000256" key="1">
    <source>
        <dbReference type="ARBA" id="ARBA00023002"/>
    </source>
</evidence>
<dbReference type="Pfam" id="PF00171">
    <property type="entry name" value="Aldedh"/>
    <property type="match status" value="1"/>
</dbReference>
<dbReference type="InterPro" id="IPR012408">
    <property type="entry name" value="Acetald_propionald_DH-rel"/>
</dbReference>
<dbReference type="OrthoDB" id="9804734at2"/>
<dbReference type="CDD" id="cd07121">
    <property type="entry name" value="ALDH_EutE"/>
    <property type="match status" value="1"/>
</dbReference>
<dbReference type="Gene3D" id="3.40.309.10">
    <property type="entry name" value="Aldehyde Dehydrogenase, Chain A, domain 2"/>
    <property type="match status" value="1"/>
</dbReference>
<dbReference type="InterPro" id="IPR016163">
    <property type="entry name" value="Ald_DH_C"/>
</dbReference>
<dbReference type="InterPro" id="IPR015590">
    <property type="entry name" value="Aldehyde_DH_dom"/>
</dbReference>
<accession>A0A498QYP1</accession>
<dbReference type="InterPro" id="IPR016161">
    <property type="entry name" value="Ald_DH/histidinol_DH"/>
</dbReference>
<dbReference type="PANTHER" id="PTHR11699">
    <property type="entry name" value="ALDEHYDE DEHYDROGENASE-RELATED"/>
    <property type="match status" value="1"/>
</dbReference>
<dbReference type="Proteomes" id="UP000277811">
    <property type="component" value="Unassembled WGS sequence"/>
</dbReference>
<evidence type="ECO:0000256" key="2">
    <source>
        <dbReference type="ARBA" id="ARBA00023027"/>
    </source>
</evidence>
<dbReference type="PIRSF" id="PIRSF036410">
    <property type="entry name" value="EutE_PduP"/>
    <property type="match status" value="1"/>
</dbReference>
<organism evidence="4 5">
    <name type="scientific">Lucifera butyrica</name>
    <dbReference type="NCBI Taxonomy" id="1351585"/>
    <lineage>
        <taxon>Bacteria</taxon>
        <taxon>Bacillati</taxon>
        <taxon>Bacillota</taxon>
        <taxon>Negativicutes</taxon>
        <taxon>Veillonellales</taxon>
        <taxon>Veillonellaceae</taxon>
        <taxon>Lucifera</taxon>
    </lineage>
</organism>
<evidence type="ECO:0000313" key="5">
    <source>
        <dbReference type="Proteomes" id="UP000277811"/>
    </source>
</evidence>
<dbReference type="InterPro" id="IPR016162">
    <property type="entry name" value="Ald_DH_N"/>
</dbReference>
<proteinExistence type="predicted"/>
<dbReference type="GO" id="GO:0008774">
    <property type="term" value="F:acetaldehyde dehydrogenase (acetylating) activity"/>
    <property type="evidence" value="ECO:0007669"/>
    <property type="project" value="InterPro"/>
</dbReference>
<keyword evidence="5" id="KW-1185">Reference proteome</keyword>
<dbReference type="AlphaFoldDB" id="A0A498QYP1"/>
<gene>
    <name evidence="4" type="ORF">LUCI_0513</name>
</gene>
<dbReference type="Gene3D" id="3.40.605.10">
    <property type="entry name" value="Aldehyde Dehydrogenase, Chain A, domain 1"/>
    <property type="match status" value="1"/>
</dbReference>
<name>A0A498QYP1_9FIRM</name>
<keyword evidence="2" id="KW-0520">NAD</keyword>
<sequence length="480" mass="51204">MIVDDNLIARVTAEVLAQMQNSPSGEKTNTPYGIFDTVDEAVAAALKAYKELRGLSLERREEIIQAIRDAAYENAEVLARMAVEESGMGRIEDKIIKNRLVARQTPGTEDLKTEAWSGDKGLTLVEMAPFGVIGAITPTTNPTETIIGNGICMIAAGNTVVFSPHPTARKTSVRAIQTLNAAVEKAGGPANLMTAVAEPSIEAAGRMMQHPDIRMLVATGGPGVVKAVLSSGKKAIGAGAGNPPVVVDETADIAKAARDIVAGCSFDNNLPCIAEKEVIAVGSIADELMAYMRKYGAYQITGSQIEQLMKVILTEKEAKMATGCTPKTRKSYAVNKDYVGKDAKYILSKIGLDVPDSIKVVLCETEADHPFVLEELMMPVLPLVQVKDVDAAIELAVKVEHGNRHTAIMHSKNVDNMTKYARAIETTIFVKNAPSYAGIGVGGEGYPTFTIAGPTGEGLTSPRSFTRLRRCVLVDAFSIV</sequence>
<dbReference type="RefSeq" id="WP_122626294.1">
    <property type="nucleotide sequence ID" value="NZ_UPPP01000054.1"/>
</dbReference>
<reference evidence="4 5" key="1">
    <citation type="submission" date="2018-06" db="EMBL/GenBank/DDBJ databases">
        <authorList>
            <person name="Strepis N."/>
        </authorList>
    </citation>
    <scope>NUCLEOTIDE SEQUENCE [LARGE SCALE GENOMIC DNA]</scope>
    <source>
        <strain evidence="4">LUCI</strain>
    </source>
</reference>
<evidence type="ECO:0000259" key="3">
    <source>
        <dbReference type="Pfam" id="PF00171"/>
    </source>
</evidence>
<protein>
    <submittedName>
        <fullName evidence="4">Aldehyde/histidinol dehydrogenase</fullName>
    </submittedName>
</protein>
<dbReference type="NCBIfam" id="NF011927">
    <property type="entry name" value="PRK15398.1"/>
    <property type="match status" value="1"/>
</dbReference>
<feature type="domain" description="Aldehyde dehydrogenase" evidence="3">
    <location>
        <begin position="36"/>
        <end position="434"/>
    </location>
</feature>
<keyword evidence="1" id="KW-0560">Oxidoreductase</keyword>